<dbReference type="InterPro" id="IPR052360">
    <property type="entry name" value="Transcr_Regulatory_Proteins"/>
</dbReference>
<dbReference type="Pfam" id="PF00172">
    <property type="entry name" value="Zn_clus"/>
    <property type="match status" value="1"/>
</dbReference>
<dbReference type="CDD" id="cd00067">
    <property type="entry name" value="GAL4"/>
    <property type="match status" value="1"/>
</dbReference>
<name>A0A1J7JBC3_9PEZI</name>
<feature type="domain" description="Zn(2)-C6 fungal-type" evidence="7">
    <location>
        <begin position="17"/>
        <end position="45"/>
    </location>
</feature>
<evidence type="ECO:0000256" key="4">
    <source>
        <dbReference type="ARBA" id="ARBA00023125"/>
    </source>
</evidence>
<keyword evidence="1" id="KW-0479">Metal-binding</keyword>
<keyword evidence="2" id="KW-0862">Zinc</keyword>
<dbReference type="PROSITE" id="PS50048">
    <property type="entry name" value="ZN2_CY6_FUNGAL_2"/>
    <property type="match status" value="1"/>
</dbReference>
<dbReference type="Gene3D" id="4.10.240.10">
    <property type="entry name" value="Zn(2)-C6 fungal-type DNA-binding domain"/>
    <property type="match status" value="1"/>
</dbReference>
<dbReference type="EMBL" id="KV875100">
    <property type="protein sequence ID" value="OIW27064.1"/>
    <property type="molecule type" value="Genomic_DNA"/>
</dbReference>
<keyword evidence="6" id="KW-0539">Nucleus</keyword>
<protein>
    <recommendedName>
        <fullName evidence="7">Zn(2)-C6 fungal-type domain-containing protein</fullName>
    </recommendedName>
</protein>
<dbReference type="STRING" id="1408157.A0A1J7JBC3"/>
<organism evidence="8 9">
    <name type="scientific">Coniochaeta ligniaria NRRL 30616</name>
    <dbReference type="NCBI Taxonomy" id="1408157"/>
    <lineage>
        <taxon>Eukaryota</taxon>
        <taxon>Fungi</taxon>
        <taxon>Dikarya</taxon>
        <taxon>Ascomycota</taxon>
        <taxon>Pezizomycotina</taxon>
        <taxon>Sordariomycetes</taxon>
        <taxon>Sordariomycetidae</taxon>
        <taxon>Coniochaetales</taxon>
        <taxon>Coniochaetaceae</taxon>
        <taxon>Coniochaeta</taxon>
    </lineage>
</organism>
<dbReference type="PANTHER" id="PTHR36206">
    <property type="entry name" value="ASPERCRYPTIN BIOSYNTHESIS CLUSTER-SPECIFIC TRANSCRIPTION REGULATOR ATNN-RELATED"/>
    <property type="match status" value="1"/>
</dbReference>
<keyword evidence="4" id="KW-0238">DNA-binding</keyword>
<dbReference type="Proteomes" id="UP000182658">
    <property type="component" value="Unassembled WGS sequence"/>
</dbReference>
<evidence type="ECO:0000256" key="2">
    <source>
        <dbReference type="ARBA" id="ARBA00022833"/>
    </source>
</evidence>
<evidence type="ECO:0000259" key="7">
    <source>
        <dbReference type="PROSITE" id="PS50048"/>
    </source>
</evidence>
<dbReference type="OrthoDB" id="3172332at2759"/>
<dbReference type="GO" id="GO:0003677">
    <property type="term" value="F:DNA binding"/>
    <property type="evidence" value="ECO:0007669"/>
    <property type="project" value="UniProtKB-KW"/>
</dbReference>
<dbReference type="PROSITE" id="PS00463">
    <property type="entry name" value="ZN2_CY6_FUNGAL_1"/>
    <property type="match status" value="1"/>
</dbReference>
<reference evidence="8 9" key="1">
    <citation type="submission" date="2016-10" db="EMBL/GenBank/DDBJ databases">
        <title>Draft genome sequence of Coniochaeta ligniaria NRRL30616, a lignocellulolytic fungus for bioabatement of inhibitors in plant biomass hydrolysates.</title>
        <authorList>
            <consortium name="DOE Joint Genome Institute"/>
            <person name="Jimenez D.J."/>
            <person name="Hector R.E."/>
            <person name="Riley R."/>
            <person name="Sun H."/>
            <person name="Grigoriev I.V."/>
            <person name="Van Elsas J.D."/>
            <person name="Nichols N.N."/>
        </authorList>
    </citation>
    <scope>NUCLEOTIDE SEQUENCE [LARGE SCALE GENOMIC DNA]</scope>
    <source>
        <strain evidence="8 9">NRRL 30616</strain>
    </source>
</reference>
<dbReference type="InterPro" id="IPR001138">
    <property type="entry name" value="Zn2Cys6_DnaBD"/>
</dbReference>
<dbReference type="InParanoid" id="A0A1J7JBC3"/>
<keyword evidence="5" id="KW-0804">Transcription</keyword>
<sequence>MELNRPKRVFYSKVRTGCLTCKIRKVKCDEAKPRCHRCVSTGRDCDGYRPPGTHARQSSATPSTLASHSGLFASAAERRSFYYFQAHACKPLAGYFNTSFWGLEIMLAAVHYEPIRHLVIALGAAYESFEDSPPETASPRELGLPHREKAANDSEHGMQFALQQCNQSIKQLASLSSQVPSRYKSAEATCCVLTASVLFIYLASVRGHMAEAIQHIQSAVKVLRSFEQSQVADRNRLTPSKSPIFPVPVSQLRTALTSMYGQLRVMKNDVFLQEFQSGAEDILVSEVKPATVFLSVPEAHIYVERLFHNTHAFLQQTELNPPGGTDTEALGAVVARHKELCRALDSSWNALDMLSSSLNSSLGATDRERQTDSDGLVVLRLYHLLLAVRLRIDVFRPDKRESAFDELEAHLKEMLECCEILVENQTRQKETRSQQPSCSSGLGYVMPLHMIAARCRNPQLRRRALRLLLDGSRREGIWDSRLAGRIASQTLAIEEEAKDTVPEADRRVREVKVQLQGERKARLRFVTVADWKQGHPGAEKVIDW</sequence>
<dbReference type="GO" id="GO:0008270">
    <property type="term" value="F:zinc ion binding"/>
    <property type="evidence" value="ECO:0007669"/>
    <property type="project" value="InterPro"/>
</dbReference>
<evidence type="ECO:0000256" key="1">
    <source>
        <dbReference type="ARBA" id="ARBA00022723"/>
    </source>
</evidence>
<keyword evidence="3" id="KW-0805">Transcription regulation</keyword>
<dbReference type="AlphaFoldDB" id="A0A1J7JBC3"/>
<dbReference type="InterPro" id="IPR036864">
    <property type="entry name" value="Zn2-C6_fun-type_DNA-bd_sf"/>
</dbReference>
<evidence type="ECO:0000256" key="6">
    <source>
        <dbReference type="ARBA" id="ARBA00023242"/>
    </source>
</evidence>
<proteinExistence type="predicted"/>
<dbReference type="PANTHER" id="PTHR36206:SF12">
    <property type="entry name" value="ASPERCRYPTIN BIOSYNTHESIS CLUSTER-SPECIFIC TRANSCRIPTION REGULATOR ATNN-RELATED"/>
    <property type="match status" value="1"/>
</dbReference>
<accession>A0A1J7JBC3</accession>
<evidence type="ECO:0000256" key="5">
    <source>
        <dbReference type="ARBA" id="ARBA00023163"/>
    </source>
</evidence>
<dbReference type="SMART" id="SM00066">
    <property type="entry name" value="GAL4"/>
    <property type="match status" value="1"/>
</dbReference>
<evidence type="ECO:0000256" key="3">
    <source>
        <dbReference type="ARBA" id="ARBA00023015"/>
    </source>
</evidence>
<evidence type="ECO:0000313" key="9">
    <source>
        <dbReference type="Proteomes" id="UP000182658"/>
    </source>
</evidence>
<keyword evidence="9" id="KW-1185">Reference proteome</keyword>
<dbReference type="GO" id="GO:0000981">
    <property type="term" value="F:DNA-binding transcription factor activity, RNA polymerase II-specific"/>
    <property type="evidence" value="ECO:0007669"/>
    <property type="project" value="InterPro"/>
</dbReference>
<dbReference type="SUPFAM" id="SSF57701">
    <property type="entry name" value="Zn2/Cys6 DNA-binding domain"/>
    <property type="match status" value="1"/>
</dbReference>
<gene>
    <name evidence="8" type="ORF">CONLIGDRAFT_635274</name>
</gene>
<evidence type="ECO:0000313" key="8">
    <source>
        <dbReference type="EMBL" id="OIW27064.1"/>
    </source>
</evidence>